<keyword evidence="1" id="KW-0413">Isomerase</keyword>
<reference evidence="1" key="1">
    <citation type="submission" date="2023-07" db="EMBL/GenBank/DDBJ databases">
        <title>Genome content predicts the carbon catabolic preferences of heterotrophic bacteria.</title>
        <authorList>
            <person name="Gralka M."/>
        </authorList>
    </citation>
    <scope>NUCLEOTIDE SEQUENCE</scope>
    <source>
        <strain evidence="1">I2M16</strain>
    </source>
</reference>
<proteinExistence type="predicted"/>
<sequence length="784" mass="89552">MRLVLFAIFSTKLLPFLYLYARAINRSQTHVCLLFMGFISYAAHASEDLSSNNQQAARSTIKPLIESRCMVCHGCYDAPCQLKMESFEGLSRGANKALVYDGARLTEAPLTRLYEDANSQEAWQKKGFYSVLDAPQNDPMTSLMARMLTLKKAHPLPTEKILPDSFDFRLQRDQQCPAPDEFEQFAKKKPLWGMPYGLPALNEQEHSLLIEWIQNGSPYTQPSLTTEHLLPFINLWEEFFNRDSLKNQLVSRYLFEHLYLANLYFEDEGAQTVYYKLVRSATPPGQPIQRIATRRPFDAPSVNRVYYRLWQSPDSLLAKTHMPYALNAQRMNFWTSLFFASDYEVSELPGYEPAVAANPFITFQQLPPESRYRFLLEEAEFTIMNYIKGSVCRGTVALNVIQDRFWVLFAEPGQFDSNESAHFLASQDKHLQMPASSQSGLLSITDWLSYADAQKSYLKAKSAFMKKHIQSMQNKGIDIIWDGDKSNTNAALTVFRHHNSASVVKGLVGTSPKTIWVIDYPILERIHYLLVAGFDVYGSVSHQAMTRMYMDFLRMESEMNYLSLLPEATRREKVEFWYRDAIDDIQPYLDLYIKAGVPGIVRNSETANATQQLEKSLRVHLDSALTPYYSLNASPLSKEAITALSRLSDLTGTPATLLPESTLITVEGKGVLSLLADTAYSNISSMFDEKERRLPNEDKLTIATGFISAYPNVILSVPEKNIPDMVKSIELLKSEHDYEQFLDQYGVRRSDPNFWNISDKILEKYRAKEPLNSGILDYNRLDNR</sequence>
<gene>
    <name evidence="1" type="ORF">Q4490_10655</name>
</gene>
<organism evidence="1 2">
    <name type="scientific">Neptunomonas phycophila</name>
    <dbReference type="NCBI Taxonomy" id="1572645"/>
    <lineage>
        <taxon>Bacteria</taxon>
        <taxon>Pseudomonadati</taxon>
        <taxon>Pseudomonadota</taxon>
        <taxon>Gammaproteobacteria</taxon>
        <taxon>Oceanospirillales</taxon>
        <taxon>Oceanospirillaceae</taxon>
        <taxon>Neptunomonas</taxon>
    </lineage>
</organism>
<evidence type="ECO:0000313" key="2">
    <source>
        <dbReference type="Proteomes" id="UP001169862"/>
    </source>
</evidence>
<dbReference type="Proteomes" id="UP001169862">
    <property type="component" value="Unassembled WGS sequence"/>
</dbReference>
<dbReference type="RefSeq" id="WP_303550478.1">
    <property type="nucleotide sequence ID" value="NZ_JAUOPG010000006.1"/>
</dbReference>
<dbReference type="InterPro" id="IPR010706">
    <property type="entry name" value="Fatty_acid_cis-trans_isomerase"/>
</dbReference>
<accession>A0AAW7XJ04</accession>
<dbReference type="EMBL" id="JAUOPG010000006">
    <property type="protein sequence ID" value="MDO6454025.1"/>
    <property type="molecule type" value="Genomic_DNA"/>
</dbReference>
<dbReference type="AlphaFoldDB" id="A0AAW7XJ04"/>
<comment type="caution">
    <text evidence="1">The sequence shown here is derived from an EMBL/GenBank/DDBJ whole genome shotgun (WGS) entry which is preliminary data.</text>
</comment>
<dbReference type="Pfam" id="PF06934">
    <property type="entry name" value="CTI"/>
    <property type="match status" value="1"/>
</dbReference>
<evidence type="ECO:0000313" key="1">
    <source>
        <dbReference type="EMBL" id="MDO6454025.1"/>
    </source>
</evidence>
<dbReference type="GO" id="GO:0016853">
    <property type="term" value="F:isomerase activity"/>
    <property type="evidence" value="ECO:0007669"/>
    <property type="project" value="UniProtKB-KW"/>
</dbReference>
<protein>
    <submittedName>
        <fullName evidence="1">Fatty acid cis/trans isomerase</fullName>
    </submittedName>
</protein>
<name>A0AAW7XJ04_9GAMM</name>